<feature type="region of interest" description="Disordered" evidence="1">
    <location>
        <begin position="35"/>
        <end position="59"/>
    </location>
</feature>
<evidence type="ECO:0000256" key="1">
    <source>
        <dbReference type="SAM" id="MobiDB-lite"/>
    </source>
</evidence>
<sequence length="59" mass="6584">MEALARRTQKARVANTRKSLFAIWLYEQPWDGFETAEGEEDGTVPGLGDLGGGDEVEEW</sequence>
<evidence type="ECO:0000313" key="3">
    <source>
        <dbReference type="Proteomes" id="UP000029120"/>
    </source>
</evidence>
<proteinExistence type="predicted"/>
<gene>
    <name evidence="2" type="ORF">AALP_AAs41397U000100</name>
</gene>
<dbReference type="Proteomes" id="UP000029120">
    <property type="component" value="Unassembled WGS sequence"/>
</dbReference>
<dbReference type="Gramene" id="KFK23581">
    <property type="protein sequence ID" value="KFK23581"/>
    <property type="gene ID" value="AALP_AAs41397U000100"/>
</dbReference>
<protein>
    <submittedName>
        <fullName evidence="2">Uncharacterized protein</fullName>
    </submittedName>
</protein>
<dbReference type="AlphaFoldDB" id="A0A087G129"/>
<name>A0A087G129_ARAAL</name>
<dbReference type="EMBL" id="KL977673">
    <property type="protein sequence ID" value="KFK23581.1"/>
    <property type="molecule type" value="Genomic_DNA"/>
</dbReference>
<keyword evidence="3" id="KW-1185">Reference proteome</keyword>
<reference evidence="3" key="1">
    <citation type="journal article" date="2015" name="Nat. Plants">
        <title>Genome expansion of Arabis alpina linked with retrotransposition and reduced symmetric DNA methylation.</title>
        <authorList>
            <person name="Willing E.M."/>
            <person name="Rawat V."/>
            <person name="Mandakova T."/>
            <person name="Maumus F."/>
            <person name="James G.V."/>
            <person name="Nordstroem K.J."/>
            <person name="Becker C."/>
            <person name="Warthmann N."/>
            <person name="Chica C."/>
            <person name="Szarzynska B."/>
            <person name="Zytnicki M."/>
            <person name="Albani M.C."/>
            <person name="Kiefer C."/>
            <person name="Bergonzi S."/>
            <person name="Castaings L."/>
            <person name="Mateos J.L."/>
            <person name="Berns M.C."/>
            <person name="Bujdoso N."/>
            <person name="Piofczyk T."/>
            <person name="de Lorenzo L."/>
            <person name="Barrero-Sicilia C."/>
            <person name="Mateos I."/>
            <person name="Piednoel M."/>
            <person name="Hagmann J."/>
            <person name="Chen-Min-Tao R."/>
            <person name="Iglesias-Fernandez R."/>
            <person name="Schuster S.C."/>
            <person name="Alonso-Blanco C."/>
            <person name="Roudier F."/>
            <person name="Carbonero P."/>
            <person name="Paz-Ares J."/>
            <person name="Davis S.J."/>
            <person name="Pecinka A."/>
            <person name="Quesneville H."/>
            <person name="Colot V."/>
            <person name="Lysak M.A."/>
            <person name="Weigel D."/>
            <person name="Coupland G."/>
            <person name="Schneeberger K."/>
        </authorList>
    </citation>
    <scope>NUCLEOTIDE SEQUENCE [LARGE SCALE GENOMIC DNA]</scope>
    <source>
        <strain evidence="3">cv. Pajares</strain>
    </source>
</reference>
<organism evidence="2 3">
    <name type="scientific">Arabis alpina</name>
    <name type="common">Alpine rock-cress</name>
    <dbReference type="NCBI Taxonomy" id="50452"/>
    <lineage>
        <taxon>Eukaryota</taxon>
        <taxon>Viridiplantae</taxon>
        <taxon>Streptophyta</taxon>
        <taxon>Embryophyta</taxon>
        <taxon>Tracheophyta</taxon>
        <taxon>Spermatophyta</taxon>
        <taxon>Magnoliopsida</taxon>
        <taxon>eudicotyledons</taxon>
        <taxon>Gunneridae</taxon>
        <taxon>Pentapetalae</taxon>
        <taxon>rosids</taxon>
        <taxon>malvids</taxon>
        <taxon>Brassicales</taxon>
        <taxon>Brassicaceae</taxon>
        <taxon>Arabideae</taxon>
        <taxon>Arabis</taxon>
    </lineage>
</organism>
<accession>A0A087G129</accession>
<evidence type="ECO:0000313" key="2">
    <source>
        <dbReference type="EMBL" id="KFK23581.1"/>
    </source>
</evidence>